<dbReference type="PANTHER" id="PTHR31793">
    <property type="entry name" value="4-HYDROXYBENZOYL-COA THIOESTERASE FAMILY MEMBER"/>
    <property type="match status" value="1"/>
</dbReference>
<dbReference type="SUPFAM" id="SSF54637">
    <property type="entry name" value="Thioesterase/thiol ester dehydrase-isomerase"/>
    <property type="match status" value="1"/>
</dbReference>
<proteinExistence type="predicted"/>
<dbReference type="EMBL" id="JAUDZG010000002">
    <property type="protein sequence ID" value="KAK3308288.1"/>
    <property type="molecule type" value="Genomic_DNA"/>
</dbReference>
<dbReference type="Pfam" id="PF13279">
    <property type="entry name" value="4HBT_2"/>
    <property type="match status" value="1"/>
</dbReference>
<dbReference type="CDD" id="cd00586">
    <property type="entry name" value="4HBT"/>
    <property type="match status" value="1"/>
</dbReference>
<evidence type="ECO:0000256" key="1">
    <source>
        <dbReference type="SAM" id="MobiDB-lite"/>
    </source>
</evidence>
<dbReference type="Proteomes" id="UP001273166">
    <property type="component" value="Unassembled WGS sequence"/>
</dbReference>
<dbReference type="RefSeq" id="XP_062724068.1">
    <property type="nucleotide sequence ID" value="XM_062870894.1"/>
</dbReference>
<feature type="compositionally biased region" description="Low complexity" evidence="1">
    <location>
        <begin position="24"/>
        <end position="34"/>
    </location>
</feature>
<feature type="region of interest" description="Disordered" evidence="1">
    <location>
        <begin position="22"/>
        <end position="72"/>
    </location>
</feature>
<protein>
    <submittedName>
        <fullName evidence="2">Thioesterase-like superfamily-domain-containing protein</fullName>
    </submittedName>
</protein>
<evidence type="ECO:0000313" key="2">
    <source>
        <dbReference type="EMBL" id="KAK3308288.1"/>
    </source>
</evidence>
<dbReference type="AlphaFoldDB" id="A0AAJ0GY36"/>
<comment type="caution">
    <text evidence="2">The sequence shown here is derived from an EMBL/GenBank/DDBJ whole genome shotgun (WGS) entry which is preliminary data.</text>
</comment>
<gene>
    <name evidence="2" type="ORF">B0T15DRAFT_572493</name>
</gene>
<dbReference type="Gene3D" id="3.10.129.10">
    <property type="entry name" value="Hotdog Thioesterase"/>
    <property type="match status" value="1"/>
</dbReference>
<organism evidence="2 3">
    <name type="scientific">Chaetomium strumarium</name>
    <dbReference type="NCBI Taxonomy" id="1170767"/>
    <lineage>
        <taxon>Eukaryota</taxon>
        <taxon>Fungi</taxon>
        <taxon>Dikarya</taxon>
        <taxon>Ascomycota</taxon>
        <taxon>Pezizomycotina</taxon>
        <taxon>Sordariomycetes</taxon>
        <taxon>Sordariomycetidae</taxon>
        <taxon>Sordariales</taxon>
        <taxon>Chaetomiaceae</taxon>
        <taxon>Chaetomium</taxon>
    </lineage>
</organism>
<dbReference type="GeneID" id="87889723"/>
<dbReference type="PANTHER" id="PTHR31793:SF39">
    <property type="entry name" value="THIOESTERASE_THIOL ESTER DEHYDRASE-ISOMERASE"/>
    <property type="match status" value="1"/>
</dbReference>
<dbReference type="InterPro" id="IPR050563">
    <property type="entry name" value="4-hydroxybenzoyl-CoA_TE"/>
</dbReference>
<dbReference type="GO" id="GO:0047617">
    <property type="term" value="F:fatty acyl-CoA hydrolase activity"/>
    <property type="evidence" value="ECO:0007669"/>
    <property type="project" value="TreeGrafter"/>
</dbReference>
<reference evidence="2" key="1">
    <citation type="journal article" date="2023" name="Mol. Phylogenet. Evol.">
        <title>Genome-scale phylogeny and comparative genomics of the fungal order Sordariales.</title>
        <authorList>
            <person name="Hensen N."/>
            <person name="Bonometti L."/>
            <person name="Westerberg I."/>
            <person name="Brannstrom I.O."/>
            <person name="Guillou S."/>
            <person name="Cros-Aarteil S."/>
            <person name="Calhoun S."/>
            <person name="Haridas S."/>
            <person name="Kuo A."/>
            <person name="Mondo S."/>
            <person name="Pangilinan J."/>
            <person name="Riley R."/>
            <person name="LaButti K."/>
            <person name="Andreopoulos B."/>
            <person name="Lipzen A."/>
            <person name="Chen C."/>
            <person name="Yan M."/>
            <person name="Daum C."/>
            <person name="Ng V."/>
            <person name="Clum A."/>
            <person name="Steindorff A."/>
            <person name="Ohm R.A."/>
            <person name="Martin F."/>
            <person name="Silar P."/>
            <person name="Natvig D.O."/>
            <person name="Lalanne C."/>
            <person name="Gautier V."/>
            <person name="Ament-Velasquez S.L."/>
            <person name="Kruys A."/>
            <person name="Hutchinson M.I."/>
            <person name="Powell A.J."/>
            <person name="Barry K."/>
            <person name="Miller A.N."/>
            <person name="Grigoriev I.V."/>
            <person name="Debuchy R."/>
            <person name="Gladieux P."/>
            <person name="Hiltunen Thoren M."/>
            <person name="Johannesson H."/>
        </authorList>
    </citation>
    <scope>NUCLEOTIDE SEQUENCE</scope>
    <source>
        <strain evidence="2">CBS 333.67</strain>
    </source>
</reference>
<keyword evidence="3" id="KW-1185">Reference proteome</keyword>
<evidence type="ECO:0000313" key="3">
    <source>
        <dbReference type="Proteomes" id="UP001273166"/>
    </source>
</evidence>
<name>A0AAJ0GY36_9PEZI</name>
<accession>A0AAJ0GY36</accession>
<sequence length="327" mass="36965">MPSLLPPAQVRLAGRVFQCRRVSRGSPPSVSPSPRLYPHRPFSVSSARPSATPTTTTSDNSAAKPPPLPPSRWITELRTRVGKCLLFGCNSQQISQAAGVMRALATEWRELLAGSEGFLTGGRRGLDGREIVWGEMDTFGHVNNVNYYRYAESARVNWITNFAVHVDPAHREQWRELMSPRATGLIMRSLKADFKFPMVYPDKISVYHKLRAKPEGDPAPSSFFLDCIVLSHQHRRVSCRLEEDIVIYDYKAGGKTSMPSFMVELFDQTWKLQEQETLRARTRIWDLIRAVERLEKETWTRTKLTLSVGDRPDAVEDMGGSKDSSNT</sequence>
<dbReference type="InterPro" id="IPR029069">
    <property type="entry name" value="HotDog_dom_sf"/>
</dbReference>
<feature type="compositionally biased region" description="Low complexity" evidence="1">
    <location>
        <begin position="45"/>
        <end position="63"/>
    </location>
</feature>
<reference evidence="2" key="2">
    <citation type="submission" date="2023-06" db="EMBL/GenBank/DDBJ databases">
        <authorList>
            <consortium name="Lawrence Berkeley National Laboratory"/>
            <person name="Mondo S.J."/>
            <person name="Hensen N."/>
            <person name="Bonometti L."/>
            <person name="Westerberg I."/>
            <person name="Brannstrom I.O."/>
            <person name="Guillou S."/>
            <person name="Cros-Aarteil S."/>
            <person name="Calhoun S."/>
            <person name="Haridas S."/>
            <person name="Kuo A."/>
            <person name="Pangilinan J."/>
            <person name="Riley R."/>
            <person name="Labutti K."/>
            <person name="Andreopoulos B."/>
            <person name="Lipzen A."/>
            <person name="Chen C."/>
            <person name="Yanf M."/>
            <person name="Daum C."/>
            <person name="Ng V."/>
            <person name="Clum A."/>
            <person name="Steindorff A."/>
            <person name="Ohm R."/>
            <person name="Martin F."/>
            <person name="Silar P."/>
            <person name="Natvig D."/>
            <person name="Lalanne C."/>
            <person name="Gautier V."/>
            <person name="Ament-Velasquez S.L."/>
            <person name="Kruys A."/>
            <person name="Hutchinson M.I."/>
            <person name="Powell A.J."/>
            <person name="Barry K."/>
            <person name="Miller A.N."/>
            <person name="Grigoriev I.V."/>
            <person name="Debuchy R."/>
            <person name="Gladieux P."/>
            <person name="Thoren M.H."/>
            <person name="Johannesson H."/>
        </authorList>
    </citation>
    <scope>NUCLEOTIDE SEQUENCE</scope>
    <source>
        <strain evidence="2">CBS 333.67</strain>
    </source>
</reference>